<comment type="similarity">
    <text evidence="1">Belongs to the YciI family.</text>
</comment>
<evidence type="ECO:0000313" key="5">
    <source>
        <dbReference type="Proteomes" id="UP001057142"/>
    </source>
</evidence>
<proteinExistence type="inferred from homology"/>
<dbReference type="Gene3D" id="3.30.70.1060">
    <property type="entry name" value="Dimeric alpha+beta barrel"/>
    <property type="match status" value="1"/>
</dbReference>
<dbReference type="AlphaFoldDB" id="A0AAX3S167"/>
<keyword evidence="5" id="KW-1185">Reference proteome</keyword>
<dbReference type="Pfam" id="PF03795">
    <property type="entry name" value="YCII"/>
    <property type="match status" value="1"/>
</dbReference>
<dbReference type="Proteomes" id="UP001057142">
    <property type="component" value="Chromosome"/>
</dbReference>
<accession>A0AAX3S167</accession>
<dbReference type="EMBL" id="CP097327">
    <property type="protein sequence ID" value="USB38846.1"/>
    <property type="molecule type" value="Genomic_DNA"/>
</dbReference>
<evidence type="ECO:0000259" key="2">
    <source>
        <dbReference type="Pfam" id="PF03795"/>
    </source>
</evidence>
<reference evidence="4" key="2">
    <citation type="submission" date="2023-01" db="EMBL/GenBank/DDBJ databases">
        <title>The prevalence of carbapenem-resistant bacteria in aquaculture in China and the genetic diversity of carbapenem-resistant genes.</title>
        <authorList>
            <person name="Wen R."/>
        </authorList>
    </citation>
    <scope>NUCLEOTIDE SEQUENCE</scope>
    <source>
        <strain evidence="4">PVA41-chromosome</strain>
    </source>
</reference>
<reference evidence="3" key="1">
    <citation type="journal article" date="2022" name="Front. Microbiol.">
        <title>Identification of a novel aminoglycoside O-nucleotidyltransferase AadA33 in Providencia vermicola.</title>
        <authorList>
            <person name="Feng C."/>
            <person name="Gao M."/>
            <person name="Jiang W."/>
            <person name="Shi W."/>
            <person name="Li A."/>
            <person name="Liu S."/>
            <person name="Zhang L."/>
            <person name="Zhang X."/>
            <person name="Li Q."/>
            <person name="Lin H."/>
            <person name="Lu J."/>
            <person name="Li K."/>
            <person name="Zhang H."/>
            <person name="Hu Y."/>
            <person name="Bao Q."/>
            <person name="Lin X."/>
        </authorList>
    </citation>
    <scope>NUCLEOTIDE SEQUENCE</scope>
    <source>
        <strain evidence="3">P13</strain>
    </source>
</reference>
<protein>
    <submittedName>
        <fullName evidence="4">YciI family protein</fullName>
    </submittedName>
</protein>
<evidence type="ECO:0000256" key="1">
    <source>
        <dbReference type="ARBA" id="ARBA00007689"/>
    </source>
</evidence>
<name>A0AAX3S167_9GAMM</name>
<dbReference type="SUPFAM" id="SSF54909">
    <property type="entry name" value="Dimeric alpha+beta barrel"/>
    <property type="match status" value="1"/>
</dbReference>
<evidence type="ECO:0000313" key="6">
    <source>
        <dbReference type="Proteomes" id="UP001222403"/>
    </source>
</evidence>
<evidence type="ECO:0000313" key="3">
    <source>
        <dbReference type="EMBL" id="USB38846.1"/>
    </source>
</evidence>
<dbReference type="InterPro" id="IPR011008">
    <property type="entry name" value="Dimeric_a/b-barrel"/>
</dbReference>
<evidence type="ECO:0000313" key="4">
    <source>
        <dbReference type="EMBL" id="WFC08592.1"/>
    </source>
</evidence>
<dbReference type="Proteomes" id="UP001222403">
    <property type="component" value="Chromosome"/>
</dbReference>
<dbReference type="InterPro" id="IPR005545">
    <property type="entry name" value="YCII"/>
</dbReference>
<feature type="domain" description="YCII-related" evidence="2">
    <location>
        <begin position="3"/>
        <end position="73"/>
    </location>
</feature>
<organism evidence="4 6">
    <name type="scientific">Providencia vermicola</name>
    <dbReference type="NCBI Taxonomy" id="333965"/>
    <lineage>
        <taxon>Bacteria</taxon>
        <taxon>Pseudomonadati</taxon>
        <taxon>Pseudomonadota</taxon>
        <taxon>Gammaproteobacteria</taxon>
        <taxon>Enterobacterales</taxon>
        <taxon>Morganellaceae</taxon>
        <taxon>Providencia</taxon>
    </lineage>
</organism>
<gene>
    <name evidence="3" type="ORF">M5J11_12030</name>
    <name evidence="4" type="ORF">PG365_06780</name>
</gene>
<dbReference type="EMBL" id="CP116222">
    <property type="protein sequence ID" value="WFC08592.1"/>
    <property type="molecule type" value="Genomic_DNA"/>
</dbReference>
<sequence length="81" mass="9404">MRKQYLNHHIEWLKQKREVVKAAGSLREKHNDQPIGALWIVEAESEEEALSIFSDDPFWVNGLRASVEILSWRLASDDMIA</sequence>